<evidence type="ECO:0000256" key="1">
    <source>
        <dbReference type="ARBA" id="ARBA00023002"/>
    </source>
</evidence>
<keyword evidence="1" id="KW-0560">Oxidoreductase</keyword>
<reference evidence="3" key="1">
    <citation type="submission" date="2018-05" db="EMBL/GenBank/DDBJ databases">
        <authorList>
            <person name="Lanie J.A."/>
            <person name="Ng W.-L."/>
            <person name="Kazmierczak K.M."/>
            <person name="Andrzejewski T.M."/>
            <person name="Davidsen T.M."/>
            <person name="Wayne K.J."/>
            <person name="Tettelin H."/>
            <person name="Glass J.I."/>
            <person name="Rusch D."/>
            <person name="Podicherti R."/>
            <person name="Tsui H.-C.T."/>
            <person name="Winkler M.E."/>
        </authorList>
    </citation>
    <scope>NUCLEOTIDE SEQUENCE</scope>
</reference>
<dbReference type="PROSITE" id="PS00070">
    <property type="entry name" value="ALDEHYDE_DEHYDR_CYS"/>
    <property type="match status" value="1"/>
</dbReference>
<dbReference type="Pfam" id="PF00171">
    <property type="entry name" value="Aldedh"/>
    <property type="match status" value="1"/>
</dbReference>
<dbReference type="GO" id="GO:0016620">
    <property type="term" value="F:oxidoreductase activity, acting on the aldehyde or oxo group of donors, NAD or NADP as acceptor"/>
    <property type="evidence" value="ECO:0007669"/>
    <property type="project" value="InterPro"/>
</dbReference>
<dbReference type="InterPro" id="IPR016163">
    <property type="entry name" value="Ald_DH_C"/>
</dbReference>
<dbReference type="SUPFAM" id="SSF53720">
    <property type="entry name" value="ALDH-like"/>
    <property type="match status" value="1"/>
</dbReference>
<dbReference type="InterPro" id="IPR016162">
    <property type="entry name" value="Ald_DH_N"/>
</dbReference>
<evidence type="ECO:0000313" key="3">
    <source>
        <dbReference type="EMBL" id="SUZ87877.1"/>
    </source>
</evidence>
<accession>A0A381RDE1</accession>
<gene>
    <name evidence="3" type="ORF">METZ01_LOCUS40731</name>
</gene>
<feature type="domain" description="Aldehyde dehydrogenase" evidence="2">
    <location>
        <begin position="7"/>
        <end position="458"/>
    </location>
</feature>
<name>A0A381RDE1_9ZZZZ</name>
<sequence>MTSSISEIKSPADGTVLGEVEYLSEKDIPIYVSKARKAFKSWCFSAPHERAQILRNAANKLISKQKELEILHAKESGKVLLQSRKEISGAAVLLEANAHIGQYKSGNIAPTGALPNGERDLTIIERVPLGVVVCVIPFNFPIELTFEKAAAAIVAGNVVLLKPPPQNPLATMMAAQILNDSGLPKNVLQVLPGCNKFSAALCSDSDINAVSLTGSVNAGISLAKSTAKLLRPLHLELGGNGVAVILEDADLDYVVSETLRGRLLMNGQACAATKRIVVKETIADELKEKLDAALEKIKMANPELPESNLGPLINYESALRVVSQVDSIVKQGGKLVRGNIETGDAWYPPTIIDYVPKNADVAIDDEIFGPVFPIIRVKEDKEAVEVANQSSLKLTAAVFSSDLEHSFRVAHQLNFGGIVINGTNNYRPPVVPFGGVGLAGNGREGLGYTFDELTRSRFIAVRNLRPPSEMLKGIYG</sequence>
<proteinExistence type="predicted"/>
<dbReference type="InterPro" id="IPR016161">
    <property type="entry name" value="Ald_DH/histidinol_DH"/>
</dbReference>
<evidence type="ECO:0000259" key="2">
    <source>
        <dbReference type="Pfam" id="PF00171"/>
    </source>
</evidence>
<dbReference type="Gene3D" id="3.40.309.10">
    <property type="entry name" value="Aldehyde Dehydrogenase, Chain A, domain 2"/>
    <property type="match status" value="1"/>
</dbReference>
<protein>
    <recommendedName>
        <fullName evidence="2">Aldehyde dehydrogenase domain-containing protein</fullName>
    </recommendedName>
</protein>
<dbReference type="PANTHER" id="PTHR43353:SF5">
    <property type="entry name" value="SUCCINATE-SEMIALDEHYDE DEHYDROGENASE, MITOCHONDRIAL"/>
    <property type="match status" value="1"/>
</dbReference>
<dbReference type="Gene3D" id="3.40.605.10">
    <property type="entry name" value="Aldehyde Dehydrogenase, Chain A, domain 1"/>
    <property type="match status" value="1"/>
</dbReference>
<dbReference type="InterPro" id="IPR016160">
    <property type="entry name" value="Ald_DH_CS_CYS"/>
</dbReference>
<dbReference type="EMBL" id="UINC01001744">
    <property type="protein sequence ID" value="SUZ87877.1"/>
    <property type="molecule type" value="Genomic_DNA"/>
</dbReference>
<dbReference type="InterPro" id="IPR050740">
    <property type="entry name" value="Aldehyde_DH_Superfamily"/>
</dbReference>
<dbReference type="PANTHER" id="PTHR43353">
    <property type="entry name" value="SUCCINATE-SEMIALDEHYDE DEHYDROGENASE, MITOCHONDRIAL"/>
    <property type="match status" value="1"/>
</dbReference>
<dbReference type="InterPro" id="IPR015590">
    <property type="entry name" value="Aldehyde_DH_dom"/>
</dbReference>
<dbReference type="AlphaFoldDB" id="A0A381RDE1"/>
<organism evidence="3">
    <name type="scientific">marine metagenome</name>
    <dbReference type="NCBI Taxonomy" id="408172"/>
    <lineage>
        <taxon>unclassified sequences</taxon>
        <taxon>metagenomes</taxon>
        <taxon>ecological metagenomes</taxon>
    </lineage>
</organism>